<dbReference type="PANTHER" id="PTHR47396:SF1">
    <property type="entry name" value="ATP-DEPENDENT HELICASE IRC3-RELATED"/>
    <property type="match status" value="1"/>
</dbReference>
<gene>
    <name evidence="3" type="ORF">N866_08480</name>
</gene>
<sequence>MVTGAGKTRFALACVEALRAVEPGLRVLIVVPTLALVDQWLTVMETDRLAVSGDVAVHRGGAFPTGDATFHVATVNAARTATRKLTASGRWMLVADECHRYASPSNRAAIDADWSASLGLSATASREYDQWFEEFVEPSIGPIFYEYSYADAAADGILAPFHLTNYSIPLTPSEEDRYTRLTQRVALLSTDEAANSEALKRALLARARLAQEARARIPAAVAIMSGHRGERSLVFHEKIGAAEEIARRLGKEGHRVVVYHSRMNPAQSLKSLLLFRTGQADVLVSCRALDEGIDVPDATFGLVCASSASTRQRIQRLGRLLRPSPGKESAEVATIFATQTERDRLVNEEAQLEGLAEASWFEVQFS</sequence>
<dbReference type="Gene3D" id="3.40.50.300">
    <property type="entry name" value="P-loop containing nucleotide triphosphate hydrolases"/>
    <property type="match status" value="2"/>
</dbReference>
<dbReference type="InterPro" id="IPR014001">
    <property type="entry name" value="Helicase_ATP-bd"/>
</dbReference>
<dbReference type="GO" id="GO:0003677">
    <property type="term" value="F:DNA binding"/>
    <property type="evidence" value="ECO:0007669"/>
    <property type="project" value="InterPro"/>
</dbReference>
<reference evidence="3 4" key="1">
    <citation type="submission" date="2014-01" db="EMBL/GenBank/DDBJ databases">
        <title>Actinotalea ferrariae CF5-4.</title>
        <authorList>
            <person name="Chen F."/>
            <person name="Li Y."/>
            <person name="Wang G."/>
        </authorList>
    </citation>
    <scope>NUCLEOTIDE SEQUENCE [LARGE SCALE GENOMIC DNA]</scope>
    <source>
        <strain evidence="3 4">CF5-4</strain>
    </source>
</reference>
<dbReference type="InterPro" id="IPR027417">
    <property type="entry name" value="P-loop_NTPase"/>
</dbReference>
<dbReference type="InterPro" id="IPR006935">
    <property type="entry name" value="Helicase/UvrB_N"/>
</dbReference>
<organism evidence="3 4">
    <name type="scientific">Actinotalea ferrariae CF5-4</name>
    <dbReference type="NCBI Taxonomy" id="948458"/>
    <lineage>
        <taxon>Bacteria</taxon>
        <taxon>Bacillati</taxon>
        <taxon>Actinomycetota</taxon>
        <taxon>Actinomycetes</taxon>
        <taxon>Micrococcales</taxon>
        <taxon>Cellulomonadaceae</taxon>
        <taxon>Actinotalea</taxon>
    </lineage>
</organism>
<evidence type="ECO:0000259" key="1">
    <source>
        <dbReference type="PROSITE" id="PS51192"/>
    </source>
</evidence>
<dbReference type="EMBL" id="AXCW01000239">
    <property type="protein sequence ID" value="EYR62447.1"/>
    <property type="molecule type" value="Genomic_DNA"/>
</dbReference>
<dbReference type="Proteomes" id="UP000019753">
    <property type="component" value="Unassembled WGS sequence"/>
</dbReference>
<dbReference type="GO" id="GO:0016787">
    <property type="term" value="F:hydrolase activity"/>
    <property type="evidence" value="ECO:0007669"/>
    <property type="project" value="InterPro"/>
</dbReference>
<dbReference type="SUPFAM" id="SSF52540">
    <property type="entry name" value="P-loop containing nucleoside triphosphate hydrolases"/>
    <property type="match status" value="1"/>
</dbReference>
<evidence type="ECO:0008006" key="5">
    <source>
        <dbReference type="Google" id="ProtNLM"/>
    </source>
</evidence>
<dbReference type="GO" id="GO:0005829">
    <property type="term" value="C:cytosol"/>
    <property type="evidence" value="ECO:0007669"/>
    <property type="project" value="TreeGrafter"/>
</dbReference>
<dbReference type="InterPro" id="IPR001650">
    <property type="entry name" value="Helicase_C-like"/>
</dbReference>
<dbReference type="GO" id="GO:0005524">
    <property type="term" value="F:ATP binding"/>
    <property type="evidence" value="ECO:0007669"/>
    <property type="project" value="InterPro"/>
</dbReference>
<dbReference type="AlphaFoldDB" id="A0A021VTQ4"/>
<keyword evidence="4" id="KW-1185">Reference proteome</keyword>
<comment type="caution">
    <text evidence="3">The sequence shown here is derived from an EMBL/GenBank/DDBJ whole genome shotgun (WGS) entry which is preliminary data.</text>
</comment>
<evidence type="ECO:0000259" key="2">
    <source>
        <dbReference type="PROSITE" id="PS51194"/>
    </source>
</evidence>
<dbReference type="InterPro" id="IPR050742">
    <property type="entry name" value="Helicase_Restrict-Modif_Enz"/>
</dbReference>
<proteinExistence type="predicted"/>
<dbReference type="Pfam" id="PF04851">
    <property type="entry name" value="ResIII"/>
    <property type="match status" value="1"/>
</dbReference>
<protein>
    <recommendedName>
        <fullName evidence="5">Helicase</fullName>
    </recommendedName>
</protein>
<dbReference type="SMART" id="SM00490">
    <property type="entry name" value="HELICc"/>
    <property type="match status" value="1"/>
</dbReference>
<feature type="domain" description="Helicase C-terminal" evidence="2">
    <location>
        <begin position="216"/>
        <end position="366"/>
    </location>
</feature>
<evidence type="ECO:0000313" key="3">
    <source>
        <dbReference type="EMBL" id="EYR62447.1"/>
    </source>
</evidence>
<dbReference type="Pfam" id="PF00271">
    <property type="entry name" value="Helicase_C"/>
    <property type="match status" value="1"/>
</dbReference>
<feature type="domain" description="Helicase ATP-binding" evidence="1">
    <location>
        <begin position="1"/>
        <end position="142"/>
    </location>
</feature>
<name>A0A021VTQ4_9CELL</name>
<dbReference type="PANTHER" id="PTHR47396">
    <property type="entry name" value="TYPE I RESTRICTION ENZYME ECOKI R PROTEIN"/>
    <property type="match status" value="1"/>
</dbReference>
<dbReference type="PROSITE" id="PS51192">
    <property type="entry name" value="HELICASE_ATP_BIND_1"/>
    <property type="match status" value="1"/>
</dbReference>
<accession>A0A021VTQ4</accession>
<dbReference type="PROSITE" id="PS51194">
    <property type="entry name" value="HELICASE_CTER"/>
    <property type="match status" value="1"/>
</dbReference>
<evidence type="ECO:0000313" key="4">
    <source>
        <dbReference type="Proteomes" id="UP000019753"/>
    </source>
</evidence>